<dbReference type="EMBL" id="WIXP02000006">
    <property type="protein sequence ID" value="KAF6209421.1"/>
    <property type="molecule type" value="Genomic_DNA"/>
</dbReference>
<evidence type="ECO:0000313" key="2">
    <source>
        <dbReference type="Proteomes" id="UP000466442"/>
    </source>
</evidence>
<sequence>MADVLRRCFKITCRKFARRAGTRGVLSNFSTANFLSHVDQLPRFSLSFPDWISGIARYGYRMKGPR</sequence>
<evidence type="ECO:0000313" key="1">
    <source>
        <dbReference type="EMBL" id="KAF6209421.1"/>
    </source>
</evidence>
<protein>
    <submittedName>
        <fullName evidence="1">Uncharacterized protein</fullName>
    </submittedName>
</protein>
<name>A0A8S9XMA0_APOLU</name>
<dbReference type="AlphaFoldDB" id="A0A8S9XMA0"/>
<comment type="caution">
    <text evidence="1">The sequence shown here is derived from an EMBL/GenBank/DDBJ whole genome shotgun (WGS) entry which is preliminary data.</text>
</comment>
<reference evidence="1" key="1">
    <citation type="journal article" date="2021" name="Mol. Ecol. Resour.">
        <title>Apolygus lucorum genome provides insights into omnivorousness and mesophyll feeding.</title>
        <authorList>
            <person name="Liu Y."/>
            <person name="Liu H."/>
            <person name="Wang H."/>
            <person name="Huang T."/>
            <person name="Liu B."/>
            <person name="Yang B."/>
            <person name="Yin L."/>
            <person name="Li B."/>
            <person name="Zhang Y."/>
            <person name="Zhang S."/>
            <person name="Jiang F."/>
            <person name="Zhang X."/>
            <person name="Ren Y."/>
            <person name="Wang B."/>
            <person name="Wang S."/>
            <person name="Lu Y."/>
            <person name="Wu K."/>
            <person name="Fan W."/>
            <person name="Wang G."/>
        </authorList>
    </citation>
    <scope>NUCLEOTIDE SEQUENCE</scope>
    <source>
        <strain evidence="1">12Hb</strain>
    </source>
</reference>
<keyword evidence="2" id="KW-1185">Reference proteome</keyword>
<organism evidence="1 2">
    <name type="scientific">Apolygus lucorum</name>
    <name type="common">Small green plant bug</name>
    <name type="synonym">Lygocoris lucorum</name>
    <dbReference type="NCBI Taxonomy" id="248454"/>
    <lineage>
        <taxon>Eukaryota</taxon>
        <taxon>Metazoa</taxon>
        <taxon>Ecdysozoa</taxon>
        <taxon>Arthropoda</taxon>
        <taxon>Hexapoda</taxon>
        <taxon>Insecta</taxon>
        <taxon>Pterygota</taxon>
        <taxon>Neoptera</taxon>
        <taxon>Paraneoptera</taxon>
        <taxon>Hemiptera</taxon>
        <taxon>Heteroptera</taxon>
        <taxon>Panheteroptera</taxon>
        <taxon>Cimicomorpha</taxon>
        <taxon>Miridae</taxon>
        <taxon>Mirini</taxon>
        <taxon>Apolygus</taxon>
    </lineage>
</organism>
<accession>A0A8S9XMA0</accession>
<dbReference type="Proteomes" id="UP000466442">
    <property type="component" value="Unassembled WGS sequence"/>
</dbReference>
<proteinExistence type="predicted"/>
<gene>
    <name evidence="1" type="ORF">GE061_015168</name>
</gene>